<dbReference type="EMBL" id="JACGXL010000002">
    <property type="protein sequence ID" value="MBA8887648.1"/>
    <property type="molecule type" value="Genomic_DNA"/>
</dbReference>
<feature type="signal peptide" evidence="1">
    <location>
        <begin position="1"/>
        <end position="21"/>
    </location>
</feature>
<keyword evidence="1" id="KW-0732">Signal</keyword>
<reference evidence="2 3" key="1">
    <citation type="submission" date="2020-07" db="EMBL/GenBank/DDBJ databases">
        <title>Genomic Encyclopedia of Type Strains, Phase IV (KMG-V): Genome sequencing to study the core and pangenomes of soil and plant-associated prokaryotes.</title>
        <authorList>
            <person name="Whitman W."/>
        </authorList>
    </citation>
    <scope>NUCLEOTIDE SEQUENCE [LARGE SCALE GENOMIC DNA]</scope>
    <source>
        <strain evidence="2 3">RH2WT43</strain>
    </source>
</reference>
<dbReference type="Proteomes" id="UP000550401">
    <property type="component" value="Unassembled WGS sequence"/>
</dbReference>
<accession>A0A839F2C1</accession>
<evidence type="ECO:0000313" key="3">
    <source>
        <dbReference type="Proteomes" id="UP000550401"/>
    </source>
</evidence>
<gene>
    <name evidence="2" type="ORF">FHW12_001862</name>
</gene>
<evidence type="ECO:0000256" key="1">
    <source>
        <dbReference type="SAM" id="SignalP"/>
    </source>
</evidence>
<name>A0A839F2C1_9GAMM</name>
<organism evidence="2 3">
    <name type="scientific">Dokdonella fugitiva</name>
    <dbReference type="NCBI Taxonomy" id="328517"/>
    <lineage>
        <taxon>Bacteria</taxon>
        <taxon>Pseudomonadati</taxon>
        <taxon>Pseudomonadota</taxon>
        <taxon>Gammaproteobacteria</taxon>
        <taxon>Lysobacterales</taxon>
        <taxon>Rhodanobacteraceae</taxon>
        <taxon>Dokdonella</taxon>
    </lineage>
</organism>
<dbReference type="RefSeq" id="WP_182530698.1">
    <property type="nucleotide sequence ID" value="NZ_JACGXL010000002.1"/>
</dbReference>
<proteinExistence type="predicted"/>
<protein>
    <submittedName>
        <fullName evidence="2">Uncharacterized protein</fullName>
    </submittedName>
</protein>
<evidence type="ECO:0000313" key="2">
    <source>
        <dbReference type="EMBL" id="MBA8887648.1"/>
    </source>
</evidence>
<feature type="chain" id="PRO_5032841278" evidence="1">
    <location>
        <begin position="22"/>
        <end position="225"/>
    </location>
</feature>
<comment type="caution">
    <text evidence="2">The sequence shown here is derived from an EMBL/GenBank/DDBJ whole genome shotgun (WGS) entry which is preliminary data.</text>
</comment>
<sequence length="225" mass="22489">MKSHVTLLALAFAAAATAATAQDAPQRSFEDALVVEDGMTQLADGLYANVGGAGESYVATNAAGRKALLAKLVALRAKLAGRGGATSHAPTGRIGFLDGLIADMAKPVPKDEYRYGSCGGTGTPLTVNATSHSGVNASGTATNSNGAYNTTNYAFAGTYDNDDNVTSQQSSTTHGTTTASASAAASQGSTACDSFGTATVTCPGSTTPAIIAVAHTYHQGNTCLQ</sequence>
<keyword evidence="3" id="KW-1185">Reference proteome</keyword>
<dbReference type="AlphaFoldDB" id="A0A839F2C1"/>